<feature type="domain" description="PD-(D/E)XK endonuclease-like" evidence="1">
    <location>
        <begin position="711"/>
        <end position="902"/>
    </location>
</feature>
<dbReference type="InterPro" id="IPR011604">
    <property type="entry name" value="PDDEXK-like_dom_sf"/>
</dbReference>
<dbReference type="RefSeq" id="WP_377397268.1">
    <property type="nucleotide sequence ID" value="NZ_JBHTFQ010000001.1"/>
</dbReference>
<evidence type="ECO:0000313" key="3">
    <source>
        <dbReference type="Proteomes" id="UP001596516"/>
    </source>
</evidence>
<reference evidence="3" key="1">
    <citation type="journal article" date="2019" name="Int. J. Syst. Evol. Microbiol.">
        <title>The Global Catalogue of Microorganisms (GCM) 10K type strain sequencing project: providing services to taxonomists for standard genome sequencing and annotation.</title>
        <authorList>
            <consortium name="The Broad Institute Genomics Platform"/>
            <consortium name="The Broad Institute Genome Sequencing Center for Infectious Disease"/>
            <person name="Wu L."/>
            <person name="Ma J."/>
        </authorList>
    </citation>
    <scope>NUCLEOTIDE SEQUENCE [LARGE SCALE GENOMIC DNA]</scope>
    <source>
        <strain evidence="3">CGMCC 1.12750</strain>
    </source>
</reference>
<dbReference type="Proteomes" id="UP001596516">
    <property type="component" value="Unassembled WGS sequence"/>
</dbReference>
<dbReference type="SUPFAM" id="SSF52540">
    <property type="entry name" value="P-loop containing nucleoside triphosphate hydrolases"/>
    <property type="match status" value="1"/>
</dbReference>
<accession>A0ABW2UEK5</accession>
<dbReference type="InterPro" id="IPR014153">
    <property type="entry name" value="Ds_break_AddB"/>
</dbReference>
<dbReference type="NCBIfam" id="TIGR02786">
    <property type="entry name" value="addB_alphas"/>
    <property type="match status" value="1"/>
</dbReference>
<name>A0ABW2UEK5_9RHOB</name>
<organism evidence="2 3">
    <name type="scientific">Plastorhodobacter daqingensis</name>
    <dbReference type="NCBI Taxonomy" id="1387281"/>
    <lineage>
        <taxon>Bacteria</taxon>
        <taxon>Pseudomonadati</taxon>
        <taxon>Pseudomonadota</taxon>
        <taxon>Alphaproteobacteria</taxon>
        <taxon>Rhodobacterales</taxon>
        <taxon>Paracoccaceae</taxon>
        <taxon>Plastorhodobacter</taxon>
    </lineage>
</organism>
<dbReference type="InterPro" id="IPR038726">
    <property type="entry name" value="PDDEXK_AddAB-type"/>
</dbReference>
<evidence type="ECO:0000259" key="1">
    <source>
        <dbReference type="Pfam" id="PF12705"/>
    </source>
</evidence>
<gene>
    <name evidence="2" type="primary">addB</name>
    <name evidence="2" type="ORF">ACFQXB_00130</name>
</gene>
<dbReference type="Gene3D" id="3.90.320.10">
    <property type="match status" value="1"/>
</dbReference>
<dbReference type="InterPro" id="IPR027417">
    <property type="entry name" value="P-loop_NTPase"/>
</dbReference>
<proteinExistence type="predicted"/>
<protein>
    <submittedName>
        <fullName evidence="2">Double-strand break repair protein AddB</fullName>
    </submittedName>
</protein>
<comment type="caution">
    <text evidence="2">The sequence shown here is derived from an EMBL/GenBank/DDBJ whole genome shotgun (WGS) entry which is preliminary data.</text>
</comment>
<dbReference type="EMBL" id="JBHTFQ010000001">
    <property type="protein sequence ID" value="MFC7702598.1"/>
    <property type="molecule type" value="Genomic_DNA"/>
</dbReference>
<dbReference type="Pfam" id="PF12705">
    <property type="entry name" value="PDDEXK_1"/>
    <property type="match status" value="1"/>
</dbReference>
<keyword evidence="3" id="KW-1185">Reference proteome</keyword>
<evidence type="ECO:0000313" key="2">
    <source>
        <dbReference type="EMBL" id="MFC7702598.1"/>
    </source>
</evidence>
<sequence>MTRREGPLFALPPGADFPLGLVRGMVSRMAALPPEVMAEAELYVNTRRMQRRVRTLFAAEGARLLPRIRLVTDLGRTLAMADLPPPVPPLRRRLELARLISGLLDAQPDLAPRAAIYDLADSLAALMDEMQGEDVSPARIEALDLSDHSRHWERSLAFIRLVAPFFGADAPPDAEARQRRVVERLAAQWQVAPPAHPVIIAGSTGSRGTTLRLMQAVAQLPQGAIIVPGYDFDMPDVVWQSLGDALTAEDHPQYRFHRLMQVLGLSPDQVTRWDAAEAPCPPRNRLISLALRPAPVTDQWMIEGRNLTELDAATLGMTLVEAPSPRAEALAIALRLREAAQTGQRAALITPDRTLTRQVTAALDRWGIVPDDSAGRPLALSAPGRFLRHVAALLGERLTAEALLTLLKHPLTHSGQDRGPHLLWTRDLELRLRRRGPAFPTGADLVAWAAGKDDAGLQAWAGWLAALLGGLDEIGTRPLADHVARHLDLAEALAGGPSGGTGELWEKEAGQTARRVCDDLRREAPFGGDFSPSDYNDLFTAILQGAEVREAPQVHAGIMIWGTLEARVQGADLVILGGLNDGIWPQAPSPDPWMNRQMRHDAGLLLPERRIGLSAHDFQQAIAAPEVVLTRAIRDSEAETVPSRWLNRMLNLLGGLADRGGPQALAGMRDRGRRLLALASAWESDFEPLPPAPRPAPRPPVEARPRELPVTAIGRLIRDPYAVYARYVLRLRPLPPLRPSPDALLRGSVLHRVFEQFVETGKGDRHRLLALAQEVLDQDVPWPAARRLWLARLDRVADWFLAQEARRTGTSVLIEDKGGIALDRFDFRLTAKPDRIDELADGSLFILDYKTGTPPSQKQQKHFDKQLLLEAVMAERGAFARLGPRPVSAISYIGIGTTPKEETTIITEEIIDATWNELHALIGAYMQPEQGFPARRAVFEERFPGDYDHLARYGEWEMTDLPRPEDVG</sequence>